<accession>A0AAD5RVR3</accession>
<gene>
    <name evidence="7" type="ORF">MKZ38_009053</name>
</gene>
<evidence type="ECO:0000256" key="3">
    <source>
        <dbReference type="ARBA" id="ARBA00022776"/>
    </source>
</evidence>
<evidence type="ECO:0000313" key="7">
    <source>
        <dbReference type="EMBL" id="KAJ2903998.1"/>
    </source>
</evidence>
<dbReference type="EMBL" id="JAKWBI020000065">
    <property type="protein sequence ID" value="KAJ2903998.1"/>
    <property type="molecule type" value="Genomic_DNA"/>
</dbReference>
<dbReference type="InterPro" id="IPR008401">
    <property type="entry name" value="Apc13"/>
</dbReference>
<protein>
    <submittedName>
        <fullName evidence="7">Apc13p-domain-containing protein</fullName>
    </submittedName>
</protein>
<proteinExistence type="inferred from homology"/>
<dbReference type="Proteomes" id="UP001201980">
    <property type="component" value="Unassembled WGS sequence"/>
</dbReference>
<evidence type="ECO:0000256" key="2">
    <source>
        <dbReference type="ARBA" id="ARBA00022618"/>
    </source>
</evidence>
<dbReference type="PANTHER" id="PTHR28526">
    <property type="entry name" value="ANAPHASE-PROMOTING COMPLEX SUBUNIT 13"/>
    <property type="match status" value="1"/>
</dbReference>
<comment type="similarity">
    <text evidence="1">Belongs to the APC13 family.</text>
</comment>
<keyword evidence="4" id="KW-0833">Ubl conjugation pathway</keyword>
<dbReference type="AlphaFoldDB" id="A0AAD5RVR3"/>
<evidence type="ECO:0000256" key="5">
    <source>
        <dbReference type="ARBA" id="ARBA00023306"/>
    </source>
</evidence>
<keyword evidence="3" id="KW-0498">Mitosis</keyword>
<keyword evidence="8" id="KW-1185">Reference proteome</keyword>
<feature type="compositionally biased region" description="Basic residues" evidence="6">
    <location>
        <begin position="124"/>
        <end position="135"/>
    </location>
</feature>
<dbReference type="PANTHER" id="PTHR28526:SF1">
    <property type="entry name" value="ANAPHASE-PROMOTING COMPLEX SUBUNIT 13"/>
    <property type="match status" value="1"/>
</dbReference>
<dbReference type="Pfam" id="PF05839">
    <property type="entry name" value="Apc13p"/>
    <property type="match status" value="1"/>
</dbReference>
<sequence>MAANNSNTKQTPKDLFLEIPRTSFNTMNKDGVYTYVHFGRARDADLFEDFCKDKLPDDDIYVPLHHQPINPEDEDDVVPDQHAAFGIQKATQKVKETAWKDLGLQELLSKGPPLDGPTAGNMKGGKKRANRGLPR</sequence>
<evidence type="ECO:0000313" key="8">
    <source>
        <dbReference type="Proteomes" id="UP001201980"/>
    </source>
</evidence>
<reference evidence="7" key="1">
    <citation type="submission" date="2022-07" db="EMBL/GenBank/DDBJ databases">
        <title>Draft genome sequence of Zalerion maritima ATCC 34329, a (micro)plastics degrading marine fungus.</title>
        <authorList>
            <person name="Paco A."/>
            <person name="Goncalves M.F.M."/>
            <person name="Rocha-Santos T.A.P."/>
            <person name="Alves A."/>
        </authorList>
    </citation>
    <scope>NUCLEOTIDE SEQUENCE</scope>
    <source>
        <strain evidence="7">ATCC 34329</strain>
    </source>
</reference>
<organism evidence="7 8">
    <name type="scientific">Zalerion maritima</name>
    <dbReference type="NCBI Taxonomy" id="339359"/>
    <lineage>
        <taxon>Eukaryota</taxon>
        <taxon>Fungi</taxon>
        <taxon>Dikarya</taxon>
        <taxon>Ascomycota</taxon>
        <taxon>Pezizomycotina</taxon>
        <taxon>Sordariomycetes</taxon>
        <taxon>Lulworthiomycetidae</taxon>
        <taxon>Lulworthiales</taxon>
        <taxon>Lulworthiaceae</taxon>
        <taxon>Zalerion</taxon>
    </lineage>
</organism>
<evidence type="ECO:0000256" key="6">
    <source>
        <dbReference type="SAM" id="MobiDB-lite"/>
    </source>
</evidence>
<keyword evidence="5" id="KW-0131">Cell cycle</keyword>
<evidence type="ECO:0000256" key="4">
    <source>
        <dbReference type="ARBA" id="ARBA00022786"/>
    </source>
</evidence>
<feature type="region of interest" description="Disordered" evidence="6">
    <location>
        <begin position="107"/>
        <end position="135"/>
    </location>
</feature>
<name>A0AAD5RVR3_9PEZI</name>
<dbReference type="GO" id="GO:0051301">
    <property type="term" value="P:cell division"/>
    <property type="evidence" value="ECO:0007669"/>
    <property type="project" value="UniProtKB-KW"/>
</dbReference>
<keyword evidence="2" id="KW-0132">Cell division</keyword>
<dbReference type="GO" id="GO:0005680">
    <property type="term" value="C:anaphase-promoting complex"/>
    <property type="evidence" value="ECO:0007669"/>
    <property type="project" value="InterPro"/>
</dbReference>
<evidence type="ECO:0000256" key="1">
    <source>
        <dbReference type="ARBA" id="ARBA00006940"/>
    </source>
</evidence>
<comment type="caution">
    <text evidence="7">The sequence shown here is derived from an EMBL/GenBank/DDBJ whole genome shotgun (WGS) entry which is preliminary data.</text>
</comment>